<keyword evidence="8" id="KW-0426">Late protein</keyword>
<sequence>MLSSNPPSRIYAPTEGRNSIVYSNLPPGQDTTKIYIIDNKATDIESYNQDKDHSNFYTNIIQTQNITAVDSSIQQIHLDERSRWGGELQTSLKTTVMNCTSFFNSNACRVKLMVDKAGGGKYEWFTLTLPEGNYVLNEFIDLLNEGVCNLYMQYGRQNGVLESDIGVKFDTRNFGLGKDPVTNLVTPGSYLFKGYHADIVLLPGCAVDFSESRLGNILGIRKRDTYKAGFVIEYDDLVGGNIPPLMDVKHWEDSHEIRPLEKDNSNRTYHVVTKNGVSETLYRSFVLSYNNVNSLARKKFLLCQSDITGGLNQLYWCMPDMFKPPVTFKQETQTDKLPVIAMQSFPFVGKSVFSGAAVYNQMIESQTNQTQIFNRFFDNEILKQPPCINQTMVAENVPMNVNQGTIPIFSNLPGVQRVVVEDDRRRTVPYVTKSLATVLPKVLSSATLQ</sequence>
<evidence type="ECO:0000256" key="4">
    <source>
        <dbReference type="ARBA" id="ARBA00022595"/>
    </source>
</evidence>
<dbReference type="GO" id="GO:0039623">
    <property type="term" value="C:T=25 icosahedral viral capsid"/>
    <property type="evidence" value="ECO:0007669"/>
    <property type="project" value="UniProtKB-KW"/>
</dbReference>
<evidence type="ECO:0000256" key="6">
    <source>
        <dbReference type="ARBA" id="ARBA00022844"/>
    </source>
</evidence>
<evidence type="ECO:0000256" key="5">
    <source>
        <dbReference type="ARBA" id="ARBA00022804"/>
    </source>
</evidence>
<keyword evidence="7" id="KW-1164">Virus endocytosis by host</keyword>
<dbReference type="InterPro" id="IPR002605">
    <property type="entry name" value="Adeno_Penton_B"/>
</dbReference>
<keyword evidence="4" id="KW-1162">Viral penetration into host cytoplasm</keyword>
<evidence type="ECO:0000313" key="12">
    <source>
        <dbReference type="Proteomes" id="UP000169712"/>
    </source>
</evidence>
<keyword evidence="6" id="KW-0946">Virion</keyword>
<keyword evidence="2" id="KW-1048">Host nucleus</keyword>
<dbReference type="RefSeq" id="YP_004935935.1">
    <property type="nucleotide sequence ID" value="NC_016437.1"/>
</dbReference>
<dbReference type="GO" id="GO:0075509">
    <property type="term" value="P:endocytosis involved in viral entry into host cell"/>
    <property type="evidence" value="ECO:0007669"/>
    <property type="project" value="UniProtKB-KW"/>
</dbReference>
<dbReference type="KEGG" id="vg:11467778"/>
<organism evidence="11 12">
    <name type="scientific">South Polar skua adenovirus 1</name>
    <dbReference type="NCBI Taxonomy" id="2848087"/>
    <lineage>
        <taxon>Viruses</taxon>
        <taxon>Varidnaviria</taxon>
        <taxon>Bamfordvirae</taxon>
        <taxon>Preplasmiviricota</taxon>
        <taxon>Polisuviricotina</taxon>
        <taxon>Pharingeaviricetes</taxon>
        <taxon>Rowavirales</taxon>
        <taxon>Adenoviridae</taxon>
        <taxon>Siadenovirus</taxon>
        <taxon>Siadenovirus stercorariidae</taxon>
        <taxon>Skua siadenovirus A</taxon>
    </lineage>
</organism>
<keyword evidence="10" id="KW-1160">Virus entry into host cell</keyword>
<dbReference type="Gene3D" id="2.60.120.550">
    <property type="entry name" value="Penton protein, domain 1"/>
    <property type="match status" value="1"/>
</dbReference>
<evidence type="ECO:0000256" key="3">
    <source>
        <dbReference type="ARBA" id="ARBA00022581"/>
    </source>
</evidence>
<keyword evidence="1" id="KW-0167">Capsid protein</keyword>
<keyword evidence="3" id="KW-0945">Host-virus interaction</keyword>
<reference evidence="11 12" key="1">
    <citation type="journal article" date="2012" name="Virology">
        <title>Full genome analysis of a novel adenovirus from the South Polar skua (Catharacta maccormicki) in Antarctica.</title>
        <authorList>
            <person name="Park Y.M."/>
            <person name="Kim J.H."/>
            <person name="Gu S.H."/>
            <person name="Lee S.Y."/>
            <person name="Lee M.G."/>
            <person name="Kang Y.K."/>
            <person name="Kang S.H."/>
            <person name="Kim H.J."/>
            <person name="Song J.W."/>
        </authorList>
    </citation>
    <scope>NUCLEOTIDE SEQUENCE [LARGE SCALE GENOMIC DNA]</scope>
    <source>
        <strain evidence="11">T03</strain>
    </source>
</reference>
<name>G9B6K2_9ADEN</name>
<evidence type="ECO:0000256" key="9">
    <source>
        <dbReference type="ARBA" id="ARBA00023275"/>
    </source>
</evidence>
<keyword evidence="12" id="KW-1185">Reference proteome</keyword>
<dbReference type="EMBL" id="HM585353">
    <property type="protein sequence ID" value="ADP30818.1"/>
    <property type="molecule type" value="Genomic_DNA"/>
</dbReference>
<keyword evidence="5" id="KW-1161">Viral attachment to host cell</keyword>
<evidence type="ECO:0000256" key="1">
    <source>
        <dbReference type="ARBA" id="ARBA00022561"/>
    </source>
</evidence>
<evidence type="ECO:0000256" key="8">
    <source>
        <dbReference type="ARBA" id="ARBA00022921"/>
    </source>
</evidence>
<dbReference type="GO" id="GO:0019062">
    <property type="term" value="P:virion attachment to host cell"/>
    <property type="evidence" value="ECO:0007669"/>
    <property type="project" value="UniProtKB-KW"/>
</dbReference>
<evidence type="ECO:0000256" key="2">
    <source>
        <dbReference type="ARBA" id="ARBA00022562"/>
    </source>
</evidence>
<keyword evidence="9" id="KW-1148">T=25 icosahedral capsid protein</keyword>
<dbReference type="GeneID" id="11467778"/>
<evidence type="ECO:0000256" key="10">
    <source>
        <dbReference type="ARBA" id="ARBA00023296"/>
    </source>
</evidence>
<evidence type="ECO:0000256" key="7">
    <source>
        <dbReference type="ARBA" id="ARBA00022890"/>
    </source>
</evidence>
<dbReference type="OrthoDB" id="1939at10239"/>
<proteinExistence type="predicted"/>
<protein>
    <submittedName>
        <fullName evidence="11">Penton</fullName>
    </submittedName>
</protein>
<evidence type="ECO:0000313" key="11">
    <source>
        <dbReference type="EMBL" id="ADP30818.1"/>
    </source>
</evidence>
<dbReference type="Proteomes" id="UP000169712">
    <property type="component" value="Segment"/>
</dbReference>
<dbReference type="Gene3D" id="3.90.1620.10">
    <property type="entry name" value="adenovirus 2 penton base, domain 2"/>
    <property type="match status" value="1"/>
</dbReference>
<accession>G9B6K2</accession>
<dbReference type="Pfam" id="PF01686">
    <property type="entry name" value="Adeno_Penton_B"/>
    <property type="match status" value="1"/>
</dbReference>